<gene>
    <name evidence="2" type="ORF">FB472_1096</name>
</gene>
<accession>A0A8H2PTQ0</accession>
<dbReference type="PANTHER" id="PTHR34071">
    <property type="entry name" value="5-NITROIMIDAZOLE ANTIBIOTICS RESISTANCE PROTEIN, NIMA-FAMILY-RELATED PROTEIN-RELATED"/>
    <property type="match status" value="1"/>
</dbReference>
<comment type="caution">
    <text evidence="2">The sequence shown here is derived from an EMBL/GenBank/DDBJ whole genome shotgun (WGS) entry which is preliminary data.</text>
</comment>
<dbReference type="EMBL" id="VFRA01000001">
    <property type="protein sequence ID" value="TQO19536.1"/>
    <property type="molecule type" value="Genomic_DNA"/>
</dbReference>
<dbReference type="Gene3D" id="2.30.110.10">
    <property type="entry name" value="Electron Transport, Fmn-binding Protein, Chain A"/>
    <property type="match status" value="1"/>
</dbReference>
<dbReference type="Pfam" id="PF12900">
    <property type="entry name" value="Pyridox_ox_2"/>
    <property type="match status" value="1"/>
</dbReference>
<dbReference type="InterPro" id="IPR024747">
    <property type="entry name" value="Pyridox_Oxase-rel"/>
</dbReference>
<evidence type="ECO:0000313" key="2">
    <source>
        <dbReference type="EMBL" id="TQO19536.1"/>
    </source>
</evidence>
<dbReference type="SUPFAM" id="SSF50475">
    <property type="entry name" value="FMN-binding split barrel"/>
    <property type="match status" value="1"/>
</dbReference>
<dbReference type="PANTHER" id="PTHR34071:SF2">
    <property type="entry name" value="FLAVIN-NUCLEOTIDE-BINDING PROTEIN"/>
    <property type="match status" value="1"/>
</dbReference>
<dbReference type="Proteomes" id="UP000316560">
    <property type="component" value="Unassembled WGS sequence"/>
</dbReference>
<dbReference type="InterPro" id="IPR012349">
    <property type="entry name" value="Split_barrel_FMN-bd"/>
</dbReference>
<reference evidence="2 3" key="1">
    <citation type="submission" date="2019-06" db="EMBL/GenBank/DDBJ databases">
        <title>Sequencing the genomes of 1000 actinobacteria strains.</title>
        <authorList>
            <person name="Klenk H.-P."/>
        </authorList>
    </citation>
    <scope>NUCLEOTIDE SEQUENCE [LARGE SCALE GENOMIC DNA]</scope>
    <source>
        <strain evidence="2 3">DSM 21947</strain>
    </source>
</reference>
<keyword evidence="3" id="KW-1185">Reference proteome</keyword>
<sequence length="211" mass="22412">MSKTNATRMPELMSHNREVLDALLDSAIVGHIAYVDEDGAPGLLPTAVARFGDALIVHGSTGSRWMRLVSGAPAAVSVTAADGIVVARSAFESSLIYRSAVLFGSFRVLAGTEKTDALNALTEKLIPGRLNEVRPNTTKELAATLVLSLPINEWSVRVSDGWPDDTDDDVAGNAWAGQVRFGRRPVTVQDAPDLRPGIPTPESVNALRAAD</sequence>
<evidence type="ECO:0000256" key="1">
    <source>
        <dbReference type="SAM" id="MobiDB-lite"/>
    </source>
</evidence>
<evidence type="ECO:0000313" key="3">
    <source>
        <dbReference type="Proteomes" id="UP000316560"/>
    </source>
</evidence>
<evidence type="ECO:0008006" key="4">
    <source>
        <dbReference type="Google" id="ProtNLM"/>
    </source>
</evidence>
<name>A0A8H2PTQ0_9MICO</name>
<proteinExistence type="predicted"/>
<feature type="region of interest" description="Disordered" evidence="1">
    <location>
        <begin position="192"/>
        <end position="211"/>
    </location>
</feature>
<organism evidence="2 3">
    <name type="scientific">Rhodoglobus vestalii</name>
    <dbReference type="NCBI Taxonomy" id="193384"/>
    <lineage>
        <taxon>Bacteria</taxon>
        <taxon>Bacillati</taxon>
        <taxon>Actinomycetota</taxon>
        <taxon>Actinomycetes</taxon>
        <taxon>Micrococcales</taxon>
        <taxon>Microbacteriaceae</taxon>
        <taxon>Rhodoglobus</taxon>
    </lineage>
</organism>
<protein>
    <recommendedName>
        <fullName evidence="4">Nitroimidazol reductase NimA-like FMN-containing flavoprotein (Pyridoxamine 5'-phosphate oxidase superfamily)</fullName>
    </recommendedName>
</protein>
<dbReference type="RefSeq" id="WP_246078095.1">
    <property type="nucleotide sequence ID" value="NZ_VFRA01000001.1"/>
</dbReference>
<dbReference type="AlphaFoldDB" id="A0A8H2PTQ0"/>